<evidence type="ECO:0000313" key="1">
    <source>
        <dbReference type="EMBL" id="MPM88350.1"/>
    </source>
</evidence>
<dbReference type="EMBL" id="VSSQ01035977">
    <property type="protein sequence ID" value="MPM88350.1"/>
    <property type="molecule type" value="Genomic_DNA"/>
</dbReference>
<dbReference type="AntiFam" id="ANF00085">
    <property type="entry name" value="Shadow ORF (opposite pacL)"/>
</dbReference>
<gene>
    <name evidence="1" type="ORF">SDC9_135452</name>
</gene>
<name>A0A645DFU0_9ZZZZ</name>
<sequence length="127" mass="14000">MKRSDLVADCLHHAGNAAKLSLHADGSHKPFTSSICDGGRQIGHIDAVPERQFTHRHKVGVLFDRHRFAGQCRLLDFQAGRSDKPQVGRNRAPGLKQHEVAPHELLGRNFYGFPIPPDDGCGTGQFL</sequence>
<dbReference type="AlphaFoldDB" id="A0A645DFU0"/>
<dbReference type="AntiFam" id="ANF00076">
    <property type="entry name" value="Shadow ORF (opposite copA)"/>
</dbReference>
<protein>
    <submittedName>
        <fullName evidence="1">Uncharacterized protein</fullName>
    </submittedName>
</protein>
<organism evidence="1">
    <name type="scientific">bioreactor metagenome</name>
    <dbReference type="NCBI Taxonomy" id="1076179"/>
    <lineage>
        <taxon>unclassified sequences</taxon>
        <taxon>metagenomes</taxon>
        <taxon>ecological metagenomes</taxon>
    </lineage>
</organism>
<comment type="caution">
    <text evidence="1">The sequence shown here is derived from an EMBL/GenBank/DDBJ whole genome shotgun (WGS) entry which is preliminary data.</text>
</comment>
<proteinExistence type="predicted"/>
<accession>A0A645DFU0</accession>
<reference evidence="1" key="1">
    <citation type="submission" date="2019-08" db="EMBL/GenBank/DDBJ databases">
        <authorList>
            <person name="Kucharzyk K."/>
            <person name="Murdoch R.W."/>
            <person name="Higgins S."/>
            <person name="Loffler F."/>
        </authorList>
    </citation>
    <scope>NUCLEOTIDE SEQUENCE</scope>
</reference>